<evidence type="ECO:0000313" key="3">
    <source>
        <dbReference type="Proteomes" id="UP001054837"/>
    </source>
</evidence>
<sequence length="119" mass="13903">MQLTYGNGTIMPETAKYLSQCSLFEKAKEIELTCGNDSFNKEETERERESVHIGYRITNQHKMDTERSNYILLPETNHPGTKRSLSFPPRTKWNAAFIHRDPLPPTEKRNARNSKWFSL</sequence>
<keyword evidence="3" id="KW-1185">Reference proteome</keyword>
<protein>
    <submittedName>
        <fullName evidence="2">Uncharacterized protein</fullName>
    </submittedName>
</protein>
<name>A0AAV4RK31_9ARAC</name>
<accession>A0AAV4RK31</accession>
<organism evidence="2 3">
    <name type="scientific">Caerostris darwini</name>
    <dbReference type="NCBI Taxonomy" id="1538125"/>
    <lineage>
        <taxon>Eukaryota</taxon>
        <taxon>Metazoa</taxon>
        <taxon>Ecdysozoa</taxon>
        <taxon>Arthropoda</taxon>
        <taxon>Chelicerata</taxon>
        <taxon>Arachnida</taxon>
        <taxon>Araneae</taxon>
        <taxon>Araneomorphae</taxon>
        <taxon>Entelegynae</taxon>
        <taxon>Araneoidea</taxon>
        <taxon>Araneidae</taxon>
        <taxon>Caerostris</taxon>
    </lineage>
</organism>
<dbReference type="EMBL" id="BPLQ01006428">
    <property type="protein sequence ID" value="GIY22303.1"/>
    <property type="molecule type" value="Genomic_DNA"/>
</dbReference>
<gene>
    <name evidence="2" type="ORF">CDAR_375041</name>
</gene>
<dbReference type="Proteomes" id="UP001054837">
    <property type="component" value="Unassembled WGS sequence"/>
</dbReference>
<evidence type="ECO:0000313" key="2">
    <source>
        <dbReference type="EMBL" id="GIY22303.1"/>
    </source>
</evidence>
<feature type="region of interest" description="Disordered" evidence="1">
    <location>
        <begin position="100"/>
        <end position="119"/>
    </location>
</feature>
<proteinExistence type="predicted"/>
<reference evidence="2 3" key="1">
    <citation type="submission" date="2021-06" db="EMBL/GenBank/DDBJ databases">
        <title>Caerostris darwini draft genome.</title>
        <authorList>
            <person name="Kono N."/>
            <person name="Arakawa K."/>
        </authorList>
    </citation>
    <scope>NUCLEOTIDE SEQUENCE [LARGE SCALE GENOMIC DNA]</scope>
</reference>
<evidence type="ECO:0000256" key="1">
    <source>
        <dbReference type="SAM" id="MobiDB-lite"/>
    </source>
</evidence>
<comment type="caution">
    <text evidence="2">The sequence shown here is derived from an EMBL/GenBank/DDBJ whole genome shotgun (WGS) entry which is preliminary data.</text>
</comment>
<feature type="compositionally biased region" description="Basic and acidic residues" evidence="1">
    <location>
        <begin position="100"/>
        <end position="110"/>
    </location>
</feature>
<dbReference type="AlphaFoldDB" id="A0AAV4RK31"/>